<accession>E9NPX0</accession>
<evidence type="ECO:0000256" key="2">
    <source>
        <dbReference type="ARBA" id="ARBA00022980"/>
    </source>
</evidence>
<dbReference type="PANTHER" id="PTHR15680:SF9">
    <property type="entry name" value="LARGE RIBOSOMAL SUBUNIT PROTEIN BL19M"/>
    <property type="match status" value="1"/>
</dbReference>
<dbReference type="PROSITE" id="PS01015">
    <property type="entry name" value="RIBOSOMAL_L19"/>
    <property type="match status" value="1"/>
</dbReference>
<dbReference type="FunFam" id="2.30.30.790:FF:000004">
    <property type="entry name" value="50S ribosomal protein L19, chloroplastic"/>
    <property type="match status" value="1"/>
</dbReference>
<geneLocation type="plastid" evidence="4"/>
<dbReference type="Pfam" id="PF01245">
    <property type="entry name" value="Ribosomal_L19"/>
    <property type="match status" value="1"/>
</dbReference>
<dbReference type="PRINTS" id="PR00061">
    <property type="entry name" value="RIBOSOMALL19"/>
</dbReference>
<dbReference type="Gene3D" id="2.30.30.790">
    <property type="match status" value="1"/>
</dbReference>
<dbReference type="PANTHER" id="PTHR15680">
    <property type="entry name" value="RIBOSOMAL PROTEIN L19"/>
    <property type="match status" value="1"/>
</dbReference>
<dbReference type="InterPro" id="IPR018257">
    <property type="entry name" value="Ribosomal_bL19_CS"/>
</dbReference>
<dbReference type="PIRSF" id="PIRSF002191">
    <property type="entry name" value="Ribosomal_L19"/>
    <property type="match status" value="1"/>
</dbReference>
<dbReference type="RefSeq" id="YP_004222048.1">
    <property type="nucleotide sequence ID" value="NC_015084.1"/>
</dbReference>
<dbReference type="InterPro" id="IPR008991">
    <property type="entry name" value="Translation_prot_SH3-like_sf"/>
</dbReference>
<keyword evidence="4" id="KW-0934">Plastid</keyword>
<comment type="similarity">
    <text evidence="1">Belongs to the bacterial ribosomal protein bL19 family.</text>
</comment>
<dbReference type="KEGG" id="csl:CospP_p072"/>
<keyword evidence="5" id="KW-1185">Reference proteome</keyword>
<keyword evidence="3" id="KW-0687">Ribonucleoprotein</keyword>
<dbReference type="SUPFAM" id="SSF50104">
    <property type="entry name" value="Translation proteins SH3-like domain"/>
    <property type="match status" value="1"/>
</dbReference>
<evidence type="ECO:0000313" key="4">
    <source>
        <dbReference type="EMBL" id="ADV29896.1"/>
    </source>
</evidence>
<dbReference type="GO" id="GO:0022625">
    <property type="term" value="C:cytosolic large ribosomal subunit"/>
    <property type="evidence" value="ECO:0007669"/>
    <property type="project" value="TreeGrafter"/>
</dbReference>
<evidence type="ECO:0000313" key="5">
    <source>
        <dbReference type="Proteomes" id="UP000007264"/>
    </source>
</evidence>
<dbReference type="GeneID" id="10200625"/>
<dbReference type="Proteomes" id="UP000007264">
    <property type="component" value="Plastid"/>
</dbReference>
<dbReference type="GO" id="GO:0003735">
    <property type="term" value="F:structural constituent of ribosome"/>
    <property type="evidence" value="ECO:0007669"/>
    <property type="project" value="InterPro"/>
</dbReference>
<name>E9NPX0_COCSC</name>
<dbReference type="InterPro" id="IPR038657">
    <property type="entry name" value="Ribosomal_bL19_sf"/>
</dbReference>
<dbReference type="AlphaFoldDB" id="E9NPX0"/>
<organism evidence="4 5">
    <name type="scientific">Coccomyxa subellipsoidea (strain C-169)</name>
    <name type="common">Green microalga</name>
    <dbReference type="NCBI Taxonomy" id="574566"/>
    <lineage>
        <taxon>Eukaryota</taxon>
        <taxon>Viridiplantae</taxon>
        <taxon>Chlorophyta</taxon>
        <taxon>core chlorophytes</taxon>
        <taxon>Trebouxiophyceae</taxon>
        <taxon>Trebouxiophyceae incertae sedis</taxon>
        <taxon>Coccomyxaceae</taxon>
        <taxon>Coccomyxa</taxon>
        <taxon>Coccomyxa subellipsoidea</taxon>
    </lineage>
</organism>
<dbReference type="NCBIfam" id="TIGR01024">
    <property type="entry name" value="rplS_bact"/>
    <property type="match status" value="1"/>
</dbReference>
<dbReference type="GO" id="GO:0006412">
    <property type="term" value="P:translation"/>
    <property type="evidence" value="ECO:0007669"/>
    <property type="project" value="InterPro"/>
</dbReference>
<proteinExistence type="inferred from homology"/>
<dbReference type="STRING" id="574566.E9NPX0"/>
<evidence type="ECO:0000256" key="3">
    <source>
        <dbReference type="ARBA" id="ARBA00023274"/>
    </source>
</evidence>
<evidence type="ECO:0000256" key="1">
    <source>
        <dbReference type="ARBA" id="ARBA00005781"/>
    </source>
</evidence>
<dbReference type="InterPro" id="IPR001857">
    <property type="entry name" value="Ribosomal_bL19"/>
</dbReference>
<dbReference type="GO" id="GO:0003729">
    <property type="term" value="F:mRNA binding"/>
    <property type="evidence" value="ECO:0007669"/>
    <property type="project" value="UniProtKB-ARBA"/>
</dbReference>
<protein>
    <submittedName>
        <fullName evidence="4">Ribosomal protein L19</fullName>
    </submittedName>
</protein>
<gene>
    <name evidence="4" type="primary">rpl19</name>
</gene>
<sequence>MKLRELVEAVEAKFVKQDLPEISIGDTVKVGILIQEGNKERVQPYEGTVIAQHRAGVHTTVTVRRVFQGVGVERVFVIHSPLIKNIEILRRAKVRKAKLYYLRDRIGKGTRLTPKLNY</sequence>
<reference evidence="4" key="1">
    <citation type="submission" date="2010-12" db="EMBL/GenBank/DDBJ databases">
        <title>Organelle genomes of Coccomyxa sp.C-169.</title>
        <authorList>
            <person name="Smith D.R."/>
            <person name="Yamada T."/>
            <person name="Grigoriev I.V."/>
            <person name="Van Etten J.L."/>
        </authorList>
    </citation>
    <scope>NUCLEOTIDE SEQUENCE [LARGE SCALE GENOMIC DNA]</scope>
    <source>
        <strain evidence="4">C-169</strain>
    </source>
</reference>
<dbReference type="EMBL" id="HQ693844">
    <property type="protein sequence ID" value="ADV29896.1"/>
    <property type="molecule type" value="Genomic_DNA"/>
</dbReference>
<dbReference type="HAMAP" id="MF_00402">
    <property type="entry name" value="Ribosomal_bL19"/>
    <property type="match status" value="1"/>
</dbReference>
<keyword evidence="2 4" id="KW-0689">Ribosomal protein</keyword>